<sequence>MSLSFLAIFIVGEGIYRGKHGETDSGHSKTPDLGDKSMIPENATLSSISLLGTKISSNVRENPCDVAACRREYIRAALGSVRCVHPLERTLEFRLQCELESW</sequence>
<evidence type="ECO:0000256" key="1">
    <source>
        <dbReference type="SAM" id="MobiDB-lite"/>
    </source>
</evidence>
<feature type="compositionally biased region" description="Basic and acidic residues" evidence="1">
    <location>
        <begin position="19"/>
        <end position="35"/>
    </location>
</feature>
<reference evidence="3 4" key="1">
    <citation type="journal article" date="2019" name="Sci. Rep.">
        <title>Orb-weaving spider Araneus ventricosus genome elucidates the spidroin gene catalogue.</title>
        <authorList>
            <person name="Kono N."/>
            <person name="Nakamura H."/>
            <person name="Ohtoshi R."/>
            <person name="Moran D.A.P."/>
            <person name="Shinohara A."/>
            <person name="Yoshida Y."/>
            <person name="Fujiwara M."/>
            <person name="Mori M."/>
            <person name="Tomita M."/>
            <person name="Arakawa K."/>
        </authorList>
    </citation>
    <scope>NUCLEOTIDE SEQUENCE [LARGE SCALE GENOMIC DNA]</scope>
</reference>
<evidence type="ECO:0000313" key="2">
    <source>
        <dbReference type="EMBL" id="GBN18019.1"/>
    </source>
</evidence>
<gene>
    <name evidence="3" type="ORF">AVEN_109882_1</name>
    <name evidence="2" type="ORF">AVEN_84396_1</name>
</gene>
<dbReference type="AlphaFoldDB" id="A0A4Y2LVE3"/>
<dbReference type="EMBL" id="BGPR01120225">
    <property type="protein sequence ID" value="GBN18033.1"/>
    <property type="molecule type" value="Genomic_DNA"/>
</dbReference>
<accession>A0A4Y2LVE3</accession>
<dbReference type="EMBL" id="BGPR01120222">
    <property type="protein sequence ID" value="GBN18019.1"/>
    <property type="molecule type" value="Genomic_DNA"/>
</dbReference>
<dbReference type="Proteomes" id="UP000499080">
    <property type="component" value="Unassembled WGS sequence"/>
</dbReference>
<evidence type="ECO:0000313" key="3">
    <source>
        <dbReference type="EMBL" id="GBN18033.1"/>
    </source>
</evidence>
<proteinExistence type="predicted"/>
<feature type="region of interest" description="Disordered" evidence="1">
    <location>
        <begin position="17"/>
        <end position="37"/>
    </location>
</feature>
<evidence type="ECO:0000313" key="4">
    <source>
        <dbReference type="Proteomes" id="UP000499080"/>
    </source>
</evidence>
<name>A0A4Y2LVE3_ARAVE</name>
<comment type="caution">
    <text evidence="3">The sequence shown here is derived from an EMBL/GenBank/DDBJ whole genome shotgun (WGS) entry which is preliminary data.</text>
</comment>
<organism evidence="3 4">
    <name type="scientific">Araneus ventricosus</name>
    <name type="common">Orbweaver spider</name>
    <name type="synonym">Epeira ventricosa</name>
    <dbReference type="NCBI Taxonomy" id="182803"/>
    <lineage>
        <taxon>Eukaryota</taxon>
        <taxon>Metazoa</taxon>
        <taxon>Ecdysozoa</taxon>
        <taxon>Arthropoda</taxon>
        <taxon>Chelicerata</taxon>
        <taxon>Arachnida</taxon>
        <taxon>Araneae</taxon>
        <taxon>Araneomorphae</taxon>
        <taxon>Entelegynae</taxon>
        <taxon>Araneoidea</taxon>
        <taxon>Araneidae</taxon>
        <taxon>Araneus</taxon>
    </lineage>
</organism>
<protein>
    <submittedName>
        <fullName evidence="3">Uncharacterized protein</fullName>
    </submittedName>
</protein>
<keyword evidence="4" id="KW-1185">Reference proteome</keyword>